<evidence type="ECO:0000313" key="2">
    <source>
        <dbReference type="EMBL" id="BBM53405.1"/>
    </source>
</evidence>
<accession>A0A510KUE1</accession>
<dbReference type="AlphaFoldDB" id="A0A510KUE1"/>
<feature type="coiled-coil region" evidence="1">
    <location>
        <begin position="64"/>
        <end position="91"/>
    </location>
</feature>
<name>A0A510KUE1_9FUSO</name>
<evidence type="ECO:0000256" key="1">
    <source>
        <dbReference type="SAM" id="Coils"/>
    </source>
</evidence>
<reference evidence="2 3" key="1">
    <citation type="submission" date="2019-07" db="EMBL/GenBank/DDBJ databases">
        <title>Complete Genome Sequence of Leptotrichia trevisanii Strain JMUB3935.</title>
        <authorList>
            <person name="Watanabe S."/>
            <person name="Cui L."/>
        </authorList>
    </citation>
    <scope>NUCLEOTIDE SEQUENCE [LARGE SCALE GENOMIC DNA]</scope>
    <source>
        <strain evidence="2 3">JMUB3935</strain>
    </source>
</reference>
<dbReference type="EMBL" id="AP019840">
    <property type="protein sequence ID" value="BBM53405.1"/>
    <property type="molecule type" value="Genomic_DNA"/>
</dbReference>
<keyword evidence="1" id="KW-0175">Coiled coil</keyword>
<dbReference type="Proteomes" id="UP000321378">
    <property type="component" value="Chromosome"/>
</dbReference>
<sequence>MNTQDKEKLDEIFRLRKEKEKKSRFKNSDIKPNHIQIYFGEKKENSYDVEELTFENENDVFLILETVNAILLKDEKELNEIKEKIRKIKIEFE</sequence>
<proteinExistence type="predicted"/>
<organism evidence="2 3">
    <name type="scientific">Leptotrichia trevisanii</name>
    <dbReference type="NCBI Taxonomy" id="109328"/>
    <lineage>
        <taxon>Bacteria</taxon>
        <taxon>Fusobacteriati</taxon>
        <taxon>Fusobacteriota</taxon>
        <taxon>Fusobacteriia</taxon>
        <taxon>Fusobacteriales</taxon>
        <taxon>Leptotrichiaceae</taxon>
        <taxon>Leptotrichia</taxon>
    </lineage>
</organism>
<gene>
    <name evidence="2" type="ORF">JMUB3935_2392</name>
</gene>
<protein>
    <submittedName>
        <fullName evidence="2">Uncharacterized protein</fullName>
    </submittedName>
</protein>
<dbReference type="RefSeq" id="WP_146997527.1">
    <property type="nucleotide sequence ID" value="NZ_AP019840.1"/>
</dbReference>
<evidence type="ECO:0000313" key="3">
    <source>
        <dbReference type="Proteomes" id="UP000321378"/>
    </source>
</evidence>